<dbReference type="InParanoid" id="A0A061GQF1"/>
<accession>A0A061GQF1</accession>
<proteinExistence type="predicted"/>
<protein>
    <submittedName>
        <fullName evidence="1">Uncharacterized protein</fullName>
    </submittedName>
</protein>
<dbReference type="Gramene" id="EOY31721">
    <property type="protein sequence ID" value="EOY31721"/>
    <property type="gene ID" value="TCM_038826"/>
</dbReference>
<sequence length="62" mass="6853">MDDIFLLYSVFSREIIAHLYHCSSSHKKGCGCAHSSPRNGLFPLPFRCSTLSLVDLAPISGR</sequence>
<evidence type="ECO:0000313" key="2">
    <source>
        <dbReference type="Proteomes" id="UP000026915"/>
    </source>
</evidence>
<dbReference type="Proteomes" id="UP000026915">
    <property type="component" value="Chromosome 9"/>
</dbReference>
<dbReference type="AlphaFoldDB" id="A0A061GQF1"/>
<dbReference type="HOGENOM" id="CLU_2908647_0_0_1"/>
<keyword evidence="2" id="KW-1185">Reference proteome</keyword>
<name>A0A061GQF1_THECC</name>
<evidence type="ECO:0000313" key="1">
    <source>
        <dbReference type="EMBL" id="EOY31721.1"/>
    </source>
</evidence>
<dbReference type="EMBL" id="CM001887">
    <property type="protein sequence ID" value="EOY31721.1"/>
    <property type="molecule type" value="Genomic_DNA"/>
</dbReference>
<gene>
    <name evidence="1" type="ORF">TCM_038826</name>
</gene>
<reference evidence="1 2" key="1">
    <citation type="journal article" date="2013" name="Genome Biol.">
        <title>The genome sequence of the most widely cultivated cacao type and its use to identify candidate genes regulating pod color.</title>
        <authorList>
            <person name="Motamayor J.C."/>
            <person name="Mockaitis K."/>
            <person name="Schmutz J."/>
            <person name="Haiminen N."/>
            <person name="Iii D.L."/>
            <person name="Cornejo O."/>
            <person name="Findley S.D."/>
            <person name="Zheng P."/>
            <person name="Utro F."/>
            <person name="Royaert S."/>
            <person name="Saski C."/>
            <person name="Jenkins J."/>
            <person name="Podicheti R."/>
            <person name="Zhao M."/>
            <person name="Scheffler B.E."/>
            <person name="Stack J.C."/>
            <person name="Feltus F.A."/>
            <person name="Mustiga G.M."/>
            <person name="Amores F."/>
            <person name="Phillips W."/>
            <person name="Marelli J.P."/>
            <person name="May G.D."/>
            <person name="Shapiro H."/>
            <person name="Ma J."/>
            <person name="Bustamante C.D."/>
            <person name="Schnell R.J."/>
            <person name="Main D."/>
            <person name="Gilbert D."/>
            <person name="Parida L."/>
            <person name="Kuhn D.N."/>
        </authorList>
    </citation>
    <scope>NUCLEOTIDE SEQUENCE [LARGE SCALE GENOMIC DNA]</scope>
    <source>
        <strain evidence="2">cv. Matina 1-6</strain>
    </source>
</reference>
<organism evidence="1 2">
    <name type="scientific">Theobroma cacao</name>
    <name type="common">Cacao</name>
    <name type="synonym">Cocoa</name>
    <dbReference type="NCBI Taxonomy" id="3641"/>
    <lineage>
        <taxon>Eukaryota</taxon>
        <taxon>Viridiplantae</taxon>
        <taxon>Streptophyta</taxon>
        <taxon>Embryophyta</taxon>
        <taxon>Tracheophyta</taxon>
        <taxon>Spermatophyta</taxon>
        <taxon>Magnoliopsida</taxon>
        <taxon>eudicotyledons</taxon>
        <taxon>Gunneridae</taxon>
        <taxon>Pentapetalae</taxon>
        <taxon>rosids</taxon>
        <taxon>malvids</taxon>
        <taxon>Malvales</taxon>
        <taxon>Malvaceae</taxon>
        <taxon>Byttnerioideae</taxon>
        <taxon>Theobroma</taxon>
    </lineage>
</organism>